<evidence type="ECO:0000313" key="3">
    <source>
        <dbReference type="Proteomes" id="UP000217199"/>
    </source>
</evidence>
<dbReference type="OrthoDB" id="9895617at2759"/>
<sequence length="254" mass="27241">MPTQSVLFINEASWIKSPAALVSSPFFLRSGAYPSCHVLTFIMENILGMFGGGGFTPFSESQAQRHYEDLYIAEQPKHESSFTHEAIAAAAGFAAMHAYESHLRATGQEVSHGTMKEILAAIAAAEVDKLAETKGLDWMDRHKAKKLAEHQAHALAEARYQGGTGWEYAQSAQGGPAYEYNYGGSTPYGAQGCPSYGWYEQRYNGGYGGGYGGGGYEQGPRYGGGYAPPPPQQGYYGGGGYGQGQGQGYGQGYY</sequence>
<dbReference type="STRING" id="2282107.A0A286UU97"/>
<organism evidence="2 3">
    <name type="scientific">Pyrrhoderma noxium</name>
    <dbReference type="NCBI Taxonomy" id="2282107"/>
    <lineage>
        <taxon>Eukaryota</taxon>
        <taxon>Fungi</taxon>
        <taxon>Dikarya</taxon>
        <taxon>Basidiomycota</taxon>
        <taxon>Agaricomycotina</taxon>
        <taxon>Agaricomycetes</taxon>
        <taxon>Hymenochaetales</taxon>
        <taxon>Hymenochaetaceae</taxon>
        <taxon>Pyrrhoderma</taxon>
    </lineage>
</organism>
<protein>
    <submittedName>
        <fullName evidence="2">Cipc-like antibiotic response</fullName>
    </submittedName>
</protein>
<evidence type="ECO:0000313" key="2">
    <source>
        <dbReference type="EMBL" id="PAV23147.1"/>
    </source>
</evidence>
<comment type="caution">
    <text evidence="2">The sequence shown here is derived from an EMBL/GenBank/DDBJ whole genome shotgun (WGS) entry which is preliminary data.</text>
</comment>
<accession>A0A286UU97</accession>
<dbReference type="AlphaFoldDB" id="A0A286UU97"/>
<feature type="region of interest" description="Disordered" evidence="1">
    <location>
        <begin position="222"/>
        <end position="241"/>
    </location>
</feature>
<dbReference type="EMBL" id="NBII01000001">
    <property type="protein sequence ID" value="PAV23147.1"/>
    <property type="molecule type" value="Genomic_DNA"/>
</dbReference>
<dbReference type="PANTHER" id="PTHR37450">
    <property type="entry name" value="CIPC PROTEIN"/>
    <property type="match status" value="1"/>
</dbReference>
<dbReference type="InterPro" id="IPR022234">
    <property type="entry name" value="DUF3759"/>
</dbReference>
<dbReference type="Pfam" id="PF12585">
    <property type="entry name" value="DUF3759"/>
    <property type="match status" value="1"/>
</dbReference>
<dbReference type="Proteomes" id="UP000217199">
    <property type="component" value="Unassembled WGS sequence"/>
</dbReference>
<evidence type="ECO:0000256" key="1">
    <source>
        <dbReference type="SAM" id="MobiDB-lite"/>
    </source>
</evidence>
<reference evidence="2 3" key="1">
    <citation type="journal article" date="2017" name="Mol. Ecol.">
        <title>Comparative and population genomic landscape of Phellinus noxius: A hypervariable fungus causing root rot in trees.</title>
        <authorList>
            <person name="Chung C.L."/>
            <person name="Lee T.J."/>
            <person name="Akiba M."/>
            <person name="Lee H.H."/>
            <person name="Kuo T.H."/>
            <person name="Liu D."/>
            <person name="Ke H.M."/>
            <person name="Yokoi T."/>
            <person name="Roa M.B."/>
            <person name="Lu M.J."/>
            <person name="Chang Y.Y."/>
            <person name="Ann P.J."/>
            <person name="Tsai J.N."/>
            <person name="Chen C.Y."/>
            <person name="Tzean S.S."/>
            <person name="Ota Y."/>
            <person name="Hattori T."/>
            <person name="Sahashi N."/>
            <person name="Liou R.F."/>
            <person name="Kikuchi T."/>
            <person name="Tsai I.J."/>
        </authorList>
    </citation>
    <scope>NUCLEOTIDE SEQUENCE [LARGE SCALE GENOMIC DNA]</scope>
    <source>
        <strain evidence="2 3">FFPRI411160</strain>
    </source>
</reference>
<name>A0A286UU97_9AGAM</name>
<keyword evidence="3" id="KW-1185">Reference proteome</keyword>
<gene>
    <name evidence="2" type="ORF">PNOK_0021500</name>
</gene>
<dbReference type="InParanoid" id="A0A286UU97"/>
<proteinExistence type="predicted"/>
<dbReference type="PANTHER" id="PTHR37450:SF1">
    <property type="entry name" value="CIPC PROTEIN"/>
    <property type="match status" value="1"/>
</dbReference>